<keyword evidence="6 11" id="KW-0798">TonB box</keyword>
<accession>A0ABT5KDN0</accession>
<keyword evidence="8 14" id="KW-0675">Receptor</keyword>
<keyword evidence="9 10" id="KW-0998">Cell outer membrane</keyword>
<dbReference type="InterPro" id="IPR012910">
    <property type="entry name" value="Plug_dom"/>
</dbReference>
<keyword evidence="3 10" id="KW-0813">Transport</keyword>
<evidence type="ECO:0000256" key="3">
    <source>
        <dbReference type="ARBA" id="ARBA00022448"/>
    </source>
</evidence>
<evidence type="ECO:0000259" key="13">
    <source>
        <dbReference type="Pfam" id="PF07715"/>
    </source>
</evidence>
<dbReference type="PANTHER" id="PTHR47234:SF2">
    <property type="entry name" value="TONB-DEPENDENT RECEPTOR"/>
    <property type="match status" value="1"/>
</dbReference>
<sequence>MKLNTLTRKLALIGLGGHLSLIGGMALAQSSEAVQKIERVEVLGSRIKRLQDEGALPVQVITAAQLARDGIVSAEQLMGRITSNGNGLDNMASQSDVVGGDARGNNGASFANLRGQGSRNTLVLLNGRRIAAHGLNGTAVNLNTIPMAAIERVEILKDGASALYGTDAIGGVINFILKKDLSGLNVQAFTDMAQESGGNITRLSASGGIGNLATDGYNAMFALARTENKILKGTQRDFVNTFQPDRGLSVDTRGTPVATVFARAGLTTILSPSSSGVLLPGGTQRYNGINMLGLPGAAGCQTMPNSQAYDAKLWASPGTEYGCAWDTGVSATLQQPVTNTSFVGRLSKTLGEHLLTAEFVGAKIDSAKEFSEVQLISSSTNRYLYPSTGASYNAVFDSIAKVFPSIAANKGNPIAFRWRCMDCGPREIATETESARFFVGLDGPLPWAGWDYKTGVSSAYSDDKSKLGSGYYFRDGMIAALGSGNLDPFLLPGVKQSAAGLSALEAASARGVTLYGGKFEVMQGDFSASGPVAKLPAGMMMAAVGIDLRREKFNFKGADGAPNGAVVIAAPFDSSNAVDGVTRDVKAAYGELMIPVLKNLEVTAAVRTDDYTGFGRTTNPKLSARFTPVESLVLRSSYSSGFRVPTFNQALNGATRSPFDGKDLVDPAACPSLVVNPNDPKCVAVFPDIVNGGNMKLGPETSKQAAFGLVLAPFKQTLLSLDWWQIERSDAIRTPSLDELKNNYSRFQDRFLRDAGGSLVGVDQRWFNAGGAKSSGLELSASTSGKVLAGTWSASLEGSYLLNKKSRIADTDPWGPSELGQFNRYDDPGIRWKHVANLTYAQDSWSSTFTQRYTGGYTDAVLPGVANGTVKPANWQADVKSYIVYELSATYRGFKNLSVTGGIKNLFNTKPPFSAYYDADLGSGSSWDPRVADPRGRAFTLLVDYSFK</sequence>
<evidence type="ECO:0000313" key="15">
    <source>
        <dbReference type="Proteomes" id="UP001221189"/>
    </source>
</evidence>
<comment type="similarity">
    <text evidence="2 10 11">Belongs to the TonB-dependent receptor family.</text>
</comment>
<dbReference type="Pfam" id="PF07715">
    <property type="entry name" value="Plug"/>
    <property type="match status" value="1"/>
</dbReference>
<proteinExistence type="inferred from homology"/>
<dbReference type="InterPro" id="IPR000531">
    <property type="entry name" value="Beta-barrel_TonB"/>
</dbReference>
<dbReference type="Gene3D" id="2.40.170.20">
    <property type="entry name" value="TonB-dependent receptor, beta-barrel domain"/>
    <property type="match status" value="1"/>
</dbReference>
<dbReference type="PROSITE" id="PS52016">
    <property type="entry name" value="TONB_DEPENDENT_REC_3"/>
    <property type="match status" value="1"/>
</dbReference>
<dbReference type="SUPFAM" id="SSF56935">
    <property type="entry name" value="Porins"/>
    <property type="match status" value="1"/>
</dbReference>
<dbReference type="InterPro" id="IPR037066">
    <property type="entry name" value="Plug_dom_sf"/>
</dbReference>
<evidence type="ECO:0000256" key="11">
    <source>
        <dbReference type="RuleBase" id="RU003357"/>
    </source>
</evidence>
<evidence type="ECO:0000256" key="7">
    <source>
        <dbReference type="ARBA" id="ARBA00023136"/>
    </source>
</evidence>
<comment type="caution">
    <text evidence="14">The sequence shown here is derived from an EMBL/GenBank/DDBJ whole genome shotgun (WGS) entry which is preliminary data.</text>
</comment>
<feature type="domain" description="TonB-dependent receptor plug" evidence="13">
    <location>
        <begin position="56"/>
        <end position="172"/>
    </location>
</feature>
<comment type="subcellular location">
    <subcellularLocation>
        <location evidence="1 10">Cell outer membrane</location>
        <topology evidence="1 10">Multi-pass membrane protein</topology>
    </subcellularLocation>
</comment>
<evidence type="ECO:0000256" key="6">
    <source>
        <dbReference type="ARBA" id="ARBA00023077"/>
    </source>
</evidence>
<dbReference type="PANTHER" id="PTHR47234">
    <property type="match status" value="1"/>
</dbReference>
<evidence type="ECO:0000256" key="5">
    <source>
        <dbReference type="ARBA" id="ARBA00022692"/>
    </source>
</evidence>
<feature type="domain" description="TonB-dependent receptor-like beta-barrel" evidence="12">
    <location>
        <begin position="449"/>
        <end position="906"/>
    </location>
</feature>
<evidence type="ECO:0000256" key="4">
    <source>
        <dbReference type="ARBA" id="ARBA00022452"/>
    </source>
</evidence>
<dbReference type="RefSeq" id="WP_273600279.1">
    <property type="nucleotide sequence ID" value="NZ_JAQQXT010000005.1"/>
</dbReference>
<name>A0ABT5KDN0_9BURK</name>
<dbReference type="InterPro" id="IPR036942">
    <property type="entry name" value="Beta-barrel_TonB_sf"/>
</dbReference>
<evidence type="ECO:0000256" key="8">
    <source>
        <dbReference type="ARBA" id="ARBA00023170"/>
    </source>
</evidence>
<reference evidence="14 15" key="1">
    <citation type="submission" date="2022-10" db="EMBL/GenBank/DDBJ databases">
        <title>Paucibacter sp. hw1 Genome sequencing.</title>
        <authorList>
            <person name="Park S."/>
        </authorList>
    </citation>
    <scope>NUCLEOTIDE SEQUENCE [LARGE SCALE GENOMIC DNA]</scope>
    <source>
        <strain evidence="15">hw1</strain>
    </source>
</reference>
<keyword evidence="7 10" id="KW-0472">Membrane</keyword>
<keyword evidence="15" id="KW-1185">Reference proteome</keyword>
<gene>
    <name evidence="14" type="ORF">PRZ03_10670</name>
</gene>
<evidence type="ECO:0000259" key="12">
    <source>
        <dbReference type="Pfam" id="PF00593"/>
    </source>
</evidence>
<protein>
    <submittedName>
        <fullName evidence="14">TonB-dependent receptor</fullName>
    </submittedName>
</protein>
<dbReference type="Pfam" id="PF00593">
    <property type="entry name" value="TonB_dep_Rec_b-barrel"/>
    <property type="match status" value="1"/>
</dbReference>
<evidence type="ECO:0000313" key="14">
    <source>
        <dbReference type="EMBL" id="MDC8772033.1"/>
    </source>
</evidence>
<evidence type="ECO:0000256" key="2">
    <source>
        <dbReference type="ARBA" id="ARBA00009810"/>
    </source>
</evidence>
<dbReference type="EMBL" id="JAQQXT010000005">
    <property type="protein sequence ID" value="MDC8772033.1"/>
    <property type="molecule type" value="Genomic_DNA"/>
</dbReference>
<evidence type="ECO:0000256" key="9">
    <source>
        <dbReference type="ARBA" id="ARBA00023237"/>
    </source>
</evidence>
<evidence type="ECO:0000256" key="1">
    <source>
        <dbReference type="ARBA" id="ARBA00004571"/>
    </source>
</evidence>
<organism evidence="14 15">
    <name type="scientific">Roseateles albus</name>
    <dbReference type="NCBI Taxonomy" id="2987525"/>
    <lineage>
        <taxon>Bacteria</taxon>
        <taxon>Pseudomonadati</taxon>
        <taxon>Pseudomonadota</taxon>
        <taxon>Betaproteobacteria</taxon>
        <taxon>Burkholderiales</taxon>
        <taxon>Sphaerotilaceae</taxon>
        <taxon>Roseateles</taxon>
    </lineage>
</organism>
<dbReference type="InterPro" id="IPR039426">
    <property type="entry name" value="TonB-dep_rcpt-like"/>
</dbReference>
<dbReference type="Proteomes" id="UP001221189">
    <property type="component" value="Unassembled WGS sequence"/>
</dbReference>
<keyword evidence="4 10" id="KW-1134">Transmembrane beta strand</keyword>
<evidence type="ECO:0000256" key="10">
    <source>
        <dbReference type="PROSITE-ProRule" id="PRU01360"/>
    </source>
</evidence>
<keyword evidence="5 10" id="KW-0812">Transmembrane</keyword>
<dbReference type="Gene3D" id="2.170.130.10">
    <property type="entry name" value="TonB-dependent receptor, plug domain"/>
    <property type="match status" value="1"/>
</dbReference>